<dbReference type="PIRSF" id="PIRSF005814">
    <property type="entry name" value="MutS_YshD"/>
    <property type="match status" value="1"/>
</dbReference>
<dbReference type="Gene3D" id="1.10.1420.10">
    <property type="match status" value="2"/>
</dbReference>
<dbReference type="CDD" id="cd03280">
    <property type="entry name" value="ABC_MutS2"/>
    <property type="match status" value="1"/>
</dbReference>
<dbReference type="GO" id="GO:0005524">
    <property type="term" value="F:ATP binding"/>
    <property type="evidence" value="ECO:0007669"/>
    <property type="project" value="UniProtKB-UniRule"/>
</dbReference>
<keyword evidence="2 7" id="KW-0547">Nucleotide-binding</keyword>
<dbReference type="SUPFAM" id="SSF48334">
    <property type="entry name" value="DNA repair protein MutS, domain III"/>
    <property type="match status" value="1"/>
</dbReference>
<evidence type="ECO:0000256" key="6">
    <source>
        <dbReference type="ARBA" id="ARBA00023125"/>
    </source>
</evidence>
<dbReference type="InterPro" id="IPR046893">
    <property type="entry name" value="MSSS"/>
</dbReference>
<protein>
    <recommendedName>
        <fullName evidence="7">Endonuclease MutS2</fullName>
        <ecNumber evidence="7">3.1.-.-</ecNumber>
    </recommendedName>
    <alternativeName>
        <fullName evidence="7">Ribosome-associated protein quality control-upstream factor</fullName>
        <shortName evidence="7">RQC-upstream factor</shortName>
        <shortName evidence="7">RqcU</shortName>
        <ecNumber evidence="7">3.6.4.-</ecNumber>
    </alternativeName>
</protein>
<comment type="caution">
    <text evidence="11">The sequence shown here is derived from an EMBL/GenBank/DDBJ whole genome shotgun (WGS) entry which is preliminary data.</text>
</comment>
<dbReference type="InterPro" id="IPR000432">
    <property type="entry name" value="DNA_mismatch_repair_MutS_C"/>
</dbReference>
<dbReference type="SUPFAM" id="SSF160443">
    <property type="entry name" value="SMR domain-like"/>
    <property type="match status" value="1"/>
</dbReference>
<dbReference type="InterPro" id="IPR005747">
    <property type="entry name" value="MutS2"/>
</dbReference>
<dbReference type="GO" id="GO:0140664">
    <property type="term" value="F:ATP-dependent DNA damage sensor activity"/>
    <property type="evidence" value="ECO:0007669"/>
    <property type="project" value="InterPro"/>
</dbReference>
<comment type="function">
    <text evidence="7">Acts as a ribosome collision sensor, splitting the ribosome into its 2 subunits. Detects stalled/collided 70S ribosomes which it binds and splits by an ATP-hydrolysis driven conformational change. Acts upstream of the ribosome quality control system (RQC), a ribosome-associated complex that mediates the extraction of incompletely synthesized nascent chains from stalled ribosomes and their subsequent degradation. Probably generates substrates for RQC.</text>
</comment>
<dbReference type="InterPro" id="IPR045076">
    <property type="entry name" value="MutS"/>
</dbReference>
<keyword evidence="12" id="KW-1185">Reference proteome</keyword>
<keyword evidence="7" id="KW-0540">Nuclease</keyword>
<organism evidence="11 12">
    <name type="scientific">Pseudocalidococcus azoricus BACA0444</name>
    <dbReference type="NCBI Taxonomy" id="2918990"/>
    <lineage>
        <taxon>Bacteria</taxon>
        <taxon>Bacillati</taxon>
        <taxon>Cyanobacteriota</taxon>
        <taxon>Cyanophyceae</taxon>
        <taxon>Acaryochloridales</taxon>
        <taxon>Thermosynechococcaceae</taxon>
        <taxon>Pseudocalidococcus</taxon>
        <taxon>Pseudocalidococcus azoricus</taxon>
    </lineage>
</organism>
<evidence type="ECO:0000256" key="3">
    <source>
        <dbReference type="ARBA" id="ARBA00022801"/>
    </source>
</evidence>
<dbReference type="Pfam" id="PF00488">
    <property type="entry name" value="MutS_V"/>
    <property type="match status" value="1"/>
</dbReference>
<accession>A0AAE4FQZ0</accession>
<dbReference type="GO" id="GO:0019843">
    <property type="term" value="F:rRNA binding"/>
    <property type="evidence" value="ECO:0007669"/>
    <property type="project" value="UniProtKB-UniRule"/>
</dbReference>
<comment type="subunit">
    <text evidence="7">Homodimer. Binds to stalled ribosomes, contacting rRNA.</text>
</comment>
<dbReference type="EC" id="3.6.4.-" evidence="7"/>
<feature type="binding site" evidence="7">
    <location>
        <begin position="356"/>
        <end position="363"/>
    </location>
    <ligand>
        <name>ATP</name>
        <dbReference type="ChEBI" id="CHEBI:30616"/>
    </ligand>
</feature>
<keyword evidence="5 7" id="KW-0694">RNA-binding</keyword>
<dbReference type="GO" id="GO:0043023">
    <property type="term" value="F:ribosomal large subunit binding"/>
    <property type="evidence" value="ECO:0007669"/>
    <property type="project" value="UniProtKB-UniRule"/>
</dbReference>
<keyword evidence="6 7" id="KW-0238">DNA-binding</keyword>
<keyword evidence="7 11" id="KW-0255">Endonuclease</keyword>
<dbReference type="GO" id="GO:0004519">
    <property type="term" value="F:endonuclease activity"/>
    <property type="evidence" value="ECO:0007669"/>
    <property type="project" value="UniProtKB-UniRule"/>
</dbReference>
<comment type="function">
    <text evidence="7">Endonuclease that is involved in the suppression of homologous recombination and thus may have a key role in the control of bacterial genetic diversity.</text>
</comment>
<sequence>MPEFSPSLETSFRAINHHLERKTQSRLDWPRLCQHLATFTSTKLGAEQAQAWQPASSLLASQQLLAQTEDAYKLCTYYLRELDFSQIKNIHSGLDRAAHQGVLTPAELLEIAQTQAGSRNLRRVVDSYADLSALQALLADLRTFPQLEQEIHRCITEQGEVSERASPQLGAIRQHQQQIRGQIHQQLQQLIHRKHTALQDTVITQRAERYVLPVKAPQRDAVPGIVHDVSTSGATLYIEPQTTVELNNRLRQLARQAEQEEYRIREILSQQVTEVVLELQQGLDMITQLDLAVARARYGLWLNGNIPRFVQLDEPIHLRNLRHPLLIWQQQQEQGATVVPITIDIAPPIKVVTITGPNTGGKTATLKTLGLVALMAKAGLMIPAAEPVELPWFRQVLADIGDEQSLQQNLSTFSGHIRTISQILQALGEQSHLNHAALVLLDEVGAGTDPSEGTALAIALLTHLADQAQLTIATTHYGELKALKYQDARFENASVEFDPETLAPTYRLLWGIPGRSNALAIAQRLGLNPDVIATATQALPADQDQVNQVIAGLEAQRRQQEAKASTASQLLAATEKLHQELLTKTEQLRQREQHLRQHQEQTIAQAIAQAQAEIAQLIKKLQAGPQTAQAAAQAQSQLKTIQAEYTPPPPEPVPGYLPQIGERVRIPKLQQTGEIIGLEDDAIAVRLGLMKVTVKLTDIESLTGEKPQPPAKITAPPPANPVRAEKAQETIPTLQTERNTLDIRGQRVASAEILLDEALNHGGSVLWVIHGHGTGKLRQFVHEHLRHHPLVEKFEFAPQNEGGRGATIVYFRQF</sequence>
<keyword evidence="3 7" id="KW-0378">Hydrolase</keyword>
<dbReference type="SMART" id="SM00533">
    <property type="entry name" value="MUTSd"/>
    <property type="match status" value="1"/>
</dbReference>
<dbReference type="InterPro" id="IPR036187">
    <property type="entry name" value="DNA_mismatch_repair_MutS_sf"/>
</dbReference>
<dbReference type="InterPro" id="IPR007696">
    <property type="entry name" value="DNA_mismatch_repair_MutS_core"/>
</dbReference>
<evidence type="ECO:0000313" key="11">
    <source>
        <dbReference type="EMBL" id="MDS3860566.1"/>
    </source>
</evidence>
<keyword evidence="4 7" id="KW-0067">ATP-binding</keyword>
<evidence type="ECO:0000256" key="7">
    <source>
        <dbReference type="HAMAP-Rule" id="MF_00092"/>
    </source>
</evidence>
<comment type="similarity">
    <text evidence="7">Belongs to the DNA mismatch repair MutS family. MutS2 subfamily.</text>
</comment>
<gene>
    <name evidence="7" type="primary">mutS2</name>
    <name evidence="7" type="synonym">rqcU</name>
    <name evidence="11" type="ORF">RIF25_07050</name>
</gene>
<proteinExistence type="inferred from homology"/>
<dbReference type="GO" id="GO:0072344">
    <property type="term" value="P:rescue of stalled ribosome"/>
    <property type="evidence" value="ECO:0007669"/>
    <property type="project" value="UniProtKB-UniRule"/>
</dbReference>
<dbReference type="SMART" id="SM00463">
    <property type="entry name" value="SMR"/>
    <property type="match status" value="1"/>
</dbReference>
<dbReference type="SUPFAM" id="SSF52540">
    <property type="entry name" value="P-loop containing nucleoside triphosphate hydrolases"/>
    <property type="match status" value="1"/>
</dbReference>
<feature type="region of interest" description="Disordered" evidence="9">
    <location>
        <begin position="703"/>
        <end position="724"/>
    </location>
</feature>
<feature type="domain" description="Smr" evidence="10">
    <location>
        <begin position="741"/>
        <end position="812"/>
    </location>
</feature>
<dbReference type="PROSITE" id="PS50828">
    <property type="entry name" value="SMR"/>
    <property type="match status" value="1"/>
</dbReference>
<dbReference type="SMART" id="SM00534">
    <property type="entry name" value="MUTSac"/>
    <property type="match status" value="1"/>
</dbReference>
<dbReference type="PROSITE" id="PS00486">
    <property type="entry name" value="DNA_MISMATCH_REPAIR_2"/>
    <property type="match status" value="1"/>
</dbReference>
<dbReference type="HAMAP" id="MF_00092">
    <property type="entry name" value="MutS2"/>
    <property type="match status" value="1"/>
</dbReference>
<dbReference type="InterPro" id="IPR036063">
    <property type="entry name" value="Smr_dom_sf"/>
</dbReference>
<evidence type="ECO:0000259" key="10">
    <source>
        <dbReference type="PROSITE" id="PS50828"/>
    </source>
</evidence>
<dbReference type="NCBIfam" id="TIGR01069">
    <property type="entry name" value="mutS2"/>
    <property type="match status" value="1"/>
</dbReference>
<dbReference type="GO" id="GO:0006298">
    <property type="term" value="P:mismatch repair"/>
    <property type="evidence" value="ECO:0007669"/>
    <property type="project" value="InterPro"/>
</dbReference>
<feature type="coiled-coil region" evidence="8">
    <location>
        <begin position="543"/>
        <end position="620"/>
    </location>
</feature>
<dbReference type="PANTHER" id="PTHR48466">
    <property type="entry name" value="OS10G0509000 PROTEIN-RELATED"/>
    <property type="match status" value="1"/>
</dbReference>
<name>A0AAE4FQZ0_9CYAN</name>
<reference evidence="12" key="1">
    <citation type="submission" date="2023-07" db="EMBL/GenBank/DDBJ databases">
        <authorList>
            <person name="Luz R."/>
            <person name="Cordeiro R."/>
            <person name="Fonseca A."/>
            <person name="Goncalves V."/>
        </authorList>
    </citation>
    <scope>NUCLEOTIDE SEQUENCE [LARGE SCALE GENOMIC DNA]</scope>
    <source>
        <strain evidence="12">BACA0444</strain>
    </source>
</reference>
<dbReference type="PANTHER" id="PTHR48466:SF2">
    <property type="entry name" value="OS10G0509000 PROTEIN"/>
    <property type="match status" value="1"/>
</dbReference>
<dbReference type="InterPro" id="IPR002625">
    <property type="entry name" value="Smr_dom"/>
</dbReference>
<evidence type="ECO:0000313" key="12">
    <source>
        <dbReference type="Proteomes" id="UP001268256"/>
    </source>
</evidence>
<dbReference type="Proteomes" id="UP001268256">
    <property type="component" value="Unassembled WGS sequence"/>
</dbReference>
<dbReference type="Gene3D" id="3.30.1370.110">
    <property type="match status" value="1"/>
</dbReference>
<dbReference type="Pfam" id="PF01713">
    <property type="entry name" value="Smr"/>
    <property type="match status" value="1"/>
</dbReference>
<dbReference type="InterPro" id="IPR027417">
    <property type="entry name" value="P-loop_NTPase"/>
</dbReference>
<dbReference type="FunFam" id="3.40.50.300:FF:000830">
    <property type="entry name" value="Endonuclease MutS2"/>
    <property type="match status" value="1"/>
</dbReference>
<dbReference type="AlphaFoldDB" id="A0AAE4FQZ0"/>
<evidence type="ECO:0000256" key="8">
    <source>
        <dbReference type="SAM" id="Coils"/>
    </source>
</evidence>
<keyword evidence="8" id="KW-0175">Coiled coil</keyword>
<feature type="compositionally biased region" description="Pro residues" evidence="9">
    <location>
        <begin position="707"/>
        <end position="720"/>
    </location>
</feature>
<evidence type="ECO:0000256" key="4">
    <source>
        <dbReference type="ARBA" id="ARBA00022840"/>
    </source>
</evidence>
<dbReference type="RefSeq" id="WP_322877836.1">
    <property type="nucleotide sequence ID" value="NZ_JAVMIP010000004.1"/>
</dbReference>
<dbReference type="EMBL" id="JAVMIP010000004">
    <property type="protein sequence ID" value="MDS3860566.1"/>
    <property type="molecule type" value="Genomic_DNA"/>
</dbReference>
<evidence type="ECO:0000256" key="5">
    <source>
        <dbReference type="ARBA" id="ARBA00022884"/>
    </source>
</evidence>
<dbReference type="GO" id="GO:0045910">
    <property type="term" value="P:negative regulation of DNA recombination"/>
    <property type="evidence" value="ECO:0007669"/>
    <property type="project" value="InterPro"/>
</dbReference>
<evidence type="ECO:0000256" key="2">
    <source>
        <dbReference type="ARBA" id="ARBA00022741"/>
    </source>
</evidence>
<evidence type="ECO:0000256" key="9">
    <source>
        <dbReference type="SAM" id="MobiDB-lite"/>
    </source>
</evidence>
<dbReference type="Pfam" id="PF20297">
    <property type="entry name" value="MSSS"/>
    <property type="match status" value="1"/>
</dbReference>
<dbReference type="GO" id="GO:0016887">
    <property type="term" value="F:ATP hydrolysis activity"/>
    <property type="evidence" value="ECO:0007669"/>
    <property type="project" value="InterPro"/>
</dbReference>
<dbReference type="EC" id="3.1.-.-" evidence="7"/>
<dbReference type="Gene3D" id="3.40.50.300">
    <property type="entry name" value="P-loop containing nucleotide triphosphate hydrolases"/>
    <property type="match status" value="1"/>
</dbReference>
<evidence type="ECO:0000256" key="1">
    <source>
        <dbReference type="ARBA" id="ARBA00022730"/>
    </source>
</evidence>
<feature type="coiled-coil region" evidence="8">
    <location>
        <begin position="243"/>
        <end position="270"/>
    </location>
</feature>
<dbReference type="GO" id="GO:0030983">
    <property type="term" value="F:mismatched DNA binding"/>
    <property type="evidence" value="ECO:0007669"/>
    <property type="project" value="InterPro"/>
</dbReference>
<keyword evidence="1 7" id="KW-0699">rRNA-binding</keyword>